<dbReference type="InterPro" id="IPR011701">
    <property type="entry name" value="MFS"/>
</dbReference>
<keyword evidence="3" id="KW-0813">Transport</keyword>
<feature type="transmembrane region" description="Helical" evidence="8">
    <location>
        <begin position="167"/>
        <end position="186"/>
    </location>
</feature>
<protein>
    <submittedName>
        <fullName evidence="10">EmrB/QacA subfamily drug resistance transporter</fullName>
    </submittedName>
</protein>
<gene>
    <name evidence="10" type="ORF">J2S41_005183</name>
</gene>
<feature type="transmembrane region" description="Helical" evidence="8">
    <location>
        <begin position="441"/>
        <end position="471"/>
    </location>
</feature>
<keyword evidence="6 8" id="KW-1133">Transmembrane helix</keyword>
<organism evidence="10 11">
    <name type="scientific">Catenuloplanes atrovinosus</name>
    <dbReference type="NCBI Taxonomy" id="137266"/>
    <lineage>
        <taxon>Bacteria</taxon>
        <taxon>Bacillati</taxon>
        <taxon>Actinomycetota</taxon>
        <taxon>Actinomycetes</taxon>
        <taxon>Micromonosporales</taxon>
        <taxon>Micromonosporaceae</taxon>
        <taxon>Catenuloplanes</taxon>
    </lineage>
</organism>
<sequence>MTTRLRRRLTLAAALCTVLLAVLDQNIVAAASLPIVTDLDPTHGLDRLPWLVSAYALASAAALPLYGKLCDTAGTKRVFLAAVAVFLLGSVLCGAATNMAWLIAFRALQGIGGGGLMSVTMVLMAELTEPGERAGRGAGIGGLVAGVGLVAGPLAGGQLADHLGWRWIFYVNVPLGLAILAVVALAAPTSARHRPHRIDYLGAALAALLACAVLLITDWGGDRYAWTSGPILALAALTAALLGLFLWRQRAAAEPILPLSLFRNPTFRVAMPVQALVGFGMIGAVVYTLLYLQVARDVPAGSSGLHLIPLALGMTVSGIAGGRAATGDRAPLLCGLTATTVAIALFGLLGTDTPYPLIWGVLALLGAGLGQVVGRLITITQQAVDARHLGVATTAIRFAQTLGGALGAALSGTILVQRFAAGSPTTDPAAIPALPPADRLAALQAFVSAIDTVFLTAGVVMAASVALALLFPPAGGPRGARSVSPAGRRT</sequence>
<accession>A0AAE3YRP7</accession>
<dbReference type="GO" id="GO:0005886">
    <property type="term" value="C:plasma membrane"/>
    <property type="evidence" value="ECO:0007669"/>
    <property type="project" value="UniProtKB-SubCell"/>
</dbReference>
<dbReference type="RefSeq" id="WP_310371289.1">
    <property type="nucleotide sequence ID" value="NZ_JAVDYB010000001.1"/>
</dbReference>
<reference evidence="10" key="1">
    <citation type="submission" date="2023-07" db="EMBL/GenBank/DDBJ databases">
        <title>Sequencing the genomes of 1000 actinobacteria strains.</title>
        <authorList>
            <person name="Klenk H.-P."/>
        </authorList>
    </citation>
    <scope>NUCLEOTIDE SEQUENCE</scope>
    <source>
        <strain evidence="10">DSM 44707</strain>
    </source>
</reference>
<keyword evidence="4" id="KW-1003">Cell membrane</keyword>
<dbReference type="FunFam" id="1.20.1720.10:FF:000004">
    <property type="entry name" value="EmrB/QacA family drug resistance transporter"/>
    <property type="match status" value="1"/>
</dbReference>
<evidence type="ECO:0000256" key="4">
    <source>
        <dbReference type="ARBA" id="ARBA00022475"/>
    </source>
</evidence>
<feature type="transmembrane region" description="Helical" evidence="8">
    <location>
        <begin position="137"/>
        <end position="155"/>
    </location>
</feature>
<evidence type="ECO:0000256" key="5">
    <source>
        <dbReference type="ARBA" id="ARBA00022692"/>
    </source>
</evidence>
<evidence type="ECO:0000256" key="1">
    <source>
        <dbReference type="ARBA" id="ARBA00004651"/>
    </source>
</evidence>
<feature type="transmembrane region" description="Helical" evidence="8">
    <location>
        <begin position="398"/>
        <end position="421"/>
    </location>
</feature>
<dbReference type="PANTHER" id="PTHR23501">
    <property type="entry name" value="MAJOR FACILITATOR SUPERFAMILY"/>
    <property type="match status" value="1"/>
</dbReference>
<feature type="transmembrane region" description="Helical" evidence="8">
    <location>
        <begin position="48"/>
        <end position="66"/>
    </location>
</feature>
<comment type="subcellular location">
    <subcellularLocation>
        <location evidence="1">Cell membrane</location>
        <topology evidence="1">Multi-pass membrane protein</topology>
    </subcellularLocation>
</comment>
<feature type="transmembrane region" description="Helical" evidence="8">
    <location>
        <begin position="357"/>
        <end position="377"/>
    </location>
</feature>
<dbReference type="EMBL" id="JAVDYB010000001">
    <property type="protein sequence ID" value="MDR7278405.1"/>
    <property type="molecule type" value="Genomic_DNA"/>
</dbReference>
<evidence type="ECO:0000256" key="2">
    <source>
        <dbReference type="ARBA" id="ARBA00007520"/>
    </source>
</evidence>
<dbReference type="PROSITE" id="PS00217">
    <property type="entry name" value="SUGAR_TRANSPORT_2"/>
    <property type="match status" value="1"/>
</dbReference>
<feature type="domain" description="Major facilitator superfamily (MFS) profile" evidence="9">
    <location>
        <begin position="10"/>
        <end position="476"/>
    </location>
</feature>
<dbReference type="GO" id="GO:0022857">
    <property type="term" value="F:transmembrane transporter activity"/>
    <property type="evidence" value="ECO:0007669"/>
    <property type="project" value="InterPro"/>
</dbReference>
<evidence type="ECO:0000313" key="11">
    <source>
        <dbReference type="Proteomes" id="UP001183643"/>
    </source>
</evidence>
<feature type="transmembrane region" description="Helical" evidence="8">
    <location>
        <begin position="78"/>
        <end position="97"/>
    </location>
</feature>
<feature type="transmembrane region" description="Helical" evidence="8">
    <location>
        <begin position="332"/>
        <end position="351"/>
    </location>
</feature>
<evidence type="ECO:0000259" key="9">
    <source>
        <dbReference type="PROSITE" id="PS50850"/>
    </source>
</evidence>
<comment type="caution">
    <text evidence="10">The sequence shown here is derived from an EMBL/GenBank/DDBJ whole genome shotgun (WGS) entry which is preliminary data.</text>
</comment>
<dbReference type="PANTHER" id="PTHR23501:SF197">
    <property type="entry name" value="COMD"/>
    <property type="match status" value="1"/>
</dbReference>
<evidence type="ECO:0000256" key="6">
    <source>
        <dbReference type="ARBA" id="ARBA00022989"/>
    </source>
</evidence>
<dbReference type="SUPFAM" id="SSF103473">
    <property type="entry name" value="MFS general substrate transporter"/>
    <property type="match status" value="1"/>
</dbReference>
<feature type="transmembrane region" description="Helical" evidence="8">
    <location>
        <begin position="103"/>
        <end position="125"/>
    </location>
</feature>
<evidence type="ECO:0000313" key="10">
    <source>
        <dbReference type="EMBL" id="MDR7278405.1"/>
    </source>
</evidence>
<dbReference type="Gene3D" id="1.20.1250.20">
    <property type="entry name" value="MFS general substrate transporter like domains"/>
    <property type="match status" value="1"/>
</dbReference>
<name>A0AAE3YRP7_9ACTN</name>
<dbReference type="AlphaFoldDB" id="A0AAE3YRP7"/>
<dbReference type="InterPro" id="IPR036259">
    <property type="entry name" value="MFS_trans_sf"/>
</dbReference>
<dbReference type="Gene3D" id="1.20.1720.10">
    <property type="entry name" value="Multidrug resistance protein D"/>
    <property type="match status" value="1"/>
</dbReference>
<evidence type="ECO:0000256" key="3">
    <source>
        <dbReference type="ARBA" id="ARBA00022448"/>
    </source>
</evidence>
<dbReference type="Pfam" id="PF07690">
    <property type="entry name" value="MFS_1"/>
    <property type="match status" value="1"/>
</dbReference>
<evidence type="ECO:0000256" key="8">
    <source>
        <dbReference type="SAM" id="Phobius"/>
    </source>
</evidence>
<dbReference type="Proteomes" id="UP001183643">
    <property type="component" value="Unassembled WGS sequence"/>
</dbReference>
<dbReference type="PROSITE" id="PS50850">
    <property type="entry name" value="MFS"/>
    <property type="match status" value="1"/>
</dbReference>
<comment type="similarity">
    <text evidence="2">Belongs to the major facilitator superfamily. TCR/Tet family.</text>
</comment>
<feature type="transmembrane region" description="Helical" evidence="8">
    <location>
        <begin position="304"/>
        <end position="325"/>
    </location>
</feature>
<dbReference type="InterPro" id="IPR020846">
    <property type="entry name" value="MFS_dom"/>
</dbReference>
<evidence type="ECO:0000256" key="7">
    <source>
        <dbReference type="ARBA" id="ARBA00023136"/>
    </source>
</evidence>
<proteinExistence type="inferred from homology"/>
<feature type="transmembrane region" description="Helical" evidence="8">
    <location>
        <begin position="269"/>
        <end position="292"/>
    </location>
</feature>
<dbReference type="InterPro" id="IPR005829">
    <property type="entry name" value="Sugar_transporter_CS"/>
</dbReference>
<keyword evidence="11" id="KW-1185">Reference proteome</keyword>
<feature type="transmembrane region" description="Helical" evidence="8">
    <location>
        <begin position="198"/>
        <end position="217"/>
    </location>
</feature>
<feature type="transmembrane region" description="Helical" evidence="8">
    <location>
        <begin position="229"/>
        <end position="248"/>
    </location>
</feature>
<keyword evidence="5 8" id="KW-0812">Transmembrane</keyword>
<keyword evidence="7 8" id="KW-0472">Membrane</keyword>